<sequence>MTYEIKRFDLLSVFKICFLIYLAAGFLMGLFYSLIIMKMIASFGPLIGNGMFEGIGQVSFIGAIVLAFFMAIFMAVIWSIITVIVAGIYNVLAGFIGGLRLEMDAVPVGYQQTVMPTPPQNPPSNTGESDHV</sequence>
<accession>A0A532V1M9</accession>
<dbReference type="Proteomes" id="UP000319619">
    <property type="component" value="Unassembled WGS sequence"/>
</dbReference>
<keyword evidence="1" id="KW-0812">Transmembrane</keyword>
<proteinExistence type="predicted"/>
<dbReference type="Pfam" id="PF12089">
    <property type="entry name" value="DUF3566"/>
    <property type="match status" value="1"/>
</dbReference>
<evidence type="ECO:0000256" key="1">
    <source>
        <dbReference type="SAM" id="Phobius"/>
    </source>
</evidence>
<feature type="transmembrane region" description="Helical" evidence="1">
    <location>
        <begin position="60"/>
        <end position="93"/>
    </location>
</feature>
<name>A0A532V1M9_UNCL8</name>
<protein>
    <recommendedName>
        <fullName evidence="2">DUF3566 domain-containing protein</fullName>
    </recommendedName>
</protein>
<comment type="caution">
    <text evidence="3">The sequence shown here is derived from an EMBL/GenBank/DDBJ whole genome shotgun (WGS) entry which is preliminary data.</text>
</comment>
<keyword evidence="1" id="KW-0472">Membrane</keyword>
<organism evidence="3 4">
    <name type="scientific">candidate division LCP-89 bacterium B3_LCP</name>
    <dbReference type="NCBI Taxonomy" id="2012998"/>
    <lineage>
        <taxon>Bacteria</taxon>
        <taxon>Pseudomonadati</taxon>
        <taxon>Bacteria division LCP-89</taxon>
    </lineage>
</organism>
<dbReference type="InterPro" id="IPR021949">
    <property type="entry name" value="DUF3566_TM"/>
</dbReference>
<feature type="transmembrane region" description="Helical" evidence="1">
    <location>
        <begin position="12"/>
        <end position="40"/>
    </location>
</feature>
<evidence type="ECO:0000313" key="3">
    <source>
        <dbReference type="EMBL" id="TKJ41121.1"/>
    </source>
</evidence>
<evidence type="ECO:0000313" key="4">
    <source>
        <dbReference type="Proteomes" id="UP000319619"/>
    </source>
</evidence>
<keyword evidence="1" id="KW-1133">Transmembrane helix</keyword>
<dbReference type="AlphaFoldDB" id="A0A532V1M9"/>
<gene>
    <name evidence="3" type="ORF">CEE37_05485</name>
</gene>
<reference evidence="3 4" key="1">
    <citation type="submission" date="2017-06" db="EMBL/GenBank/DDBJ databases">
        <title>Novel microbial phyla capable of carbon fixation and sulfur reduction in deep-sea sediments.</title>
        <authorList>
            <person name="Huang J."/>
            <person name="Baker B."/>
            <person name="Wang Y."/>
        </authorList>
    </citation>
    <scope>NUCLEOTIDE SEQUENCE [LARGE SCALE GENOMIC DNA]</scope>
    <source>
        <strain evidence="3">B3_LCP</strain>
    </source>
</reference>
<feature type="domain" description="DUF3566" evidence="2">
    <location>
        <begin position="3"/>
        <end position="103"/>
    </location>
</feature>
<evidence type="ECO:0000259" key="2">
    <source>
        <dbReference type="Pfam" id="PF12089"/>
    </source>
</evidence>
<dbReference type="EMBL" id="NJBN01000003">
    <property type="protein sequence ID" value="TKJ41121.1"/>
    <property type="molecule type" value="Genomic_DNA"/>
</dbReference>